<feature type="region of interest" description="Disordered" evidence="3">
    <location>
        <begin position="1313"/>
        <end position="1335"/>
    </location>
</feature>
<feature type="repeat" description="PPR" evidence="2">
    <location>
        <begin position="327"/>
        <end position="360"/>
    </location>
</feature>
<dbReference type="Gene3D" id="1.25.40.10">
    <property type="entry name" value="Tetratricopeptide repeat domain"/>
    <property type="match status" value="5"/>
</dbReference>
<feature type="region of interest" description="Disordered" evidence="3">
    <location>
        <begin position="1209"/>
        <end position="1235"/>
    </location>
</feature>
<evidence type="ECO:0000256" key="2">
    <source>
        <dbReference type="PROSITE-ProRule" id="PRU00708"/>
    </source>
</evidence>
<evidence type="ECO:0000256" key="1">
    <source>
        <dbReference type="ARBA" id="ARBA00022737"/>
    </source>
</evidence>
<dbReference type="PANTHER" id="PTHR47942:SF63">
    <property type="entry name" value="PENTATRICOPEPTIDE REPEAT-CONTAINING PROTEIN"/>
    <property type="match status" value="1"/>
</dbReference>
<reference evidence="4 5" key="1">
    <citation type="journal article" date="2004" name="Science">
        <title>The genome of the diatom Thalassiosira pseudonana: ecology, evolution, and metabolism.</title>
        <authorList>
            <person name="Armbrust E.V."/>
            <person name="Berges J.A."/>
            <person name="Bowler C."/>
            <person name="Green B.R."/>
            <person name="Martinez D."/>
            <person name="Putnam N.H."/>
            <person name="Zhou S."/>
            <person name="Allen A.E."/>
            <person name="Apt K.E."/>
            <person name="Bechner M."/>
            <person name="Brzezinski M.A."/>
            <person name="Chaal B.K."/>
            <person name="Chiovitti A."/>
            <person name="Davis A.K."/>
            <person name="Demarest M.S."/>
            <person name="Detter J.C."/>
            <person name="Glavina T."/>
            <person name="Goodstein D."/>
            <person name="Hadi M.Z."/>
            <person name="Hellsten U."/>
            <person name="Hildebrand M."/>
            <person name="Jenkins B.D."/>
            <person name="Jurka J."/>
            <person name="Kapitonov V.V."/>
            <person name="Kroger N."/>
            <person name="Lau W.W."/>
            <person name="Lane T.W."/>
            <person name="Larimer F.W."/>
            <person name="Lippmeier J.C."/>
            <person name="Lucas S."/>
            <person name="Medina M."/>
            <person name="Montsant A."/>
            <person name="Obornik M."/>
            <person name="Parker M.S."/>
            <person name="Palenik B."/>
            <person name="Pazour G.J."/>
            <person name="Richardson P.M."/>
            <person name="Rynearson T.A."/>
            <person name="Saito M.A."/>
            <person name="Schwartz D.C."/>
            <person name="Thamatrakoln K."/>
            <person name="Valentin K."/>
            <person name="Vardi A."/>
            <person name="Wilkerson F.P."/>
            <person name="Rokhsar D.S."/>
        </authorList>
    </citation>
    <scope>NUCLEOTIDE SEQUENCE [LARGE SCALE GENOMIC DNA]</scope>
    <source>
        <strain evidence="4 5">CCMP1335</strain>
    </source>
</reference>
<feature type="repeat" description="PPR" evidence="2">
    <location>
        <begin position="567"/>
        <end position="604"/>
    </location>
</feature>
<accession>B8C2Q5</accession>
<dbReference type="RefSeq" id="XP_002290676.1">
    <property type="nucleotide sequence ID" value="XM_002290640.1"/>
</dbReference>
<keyword evidence="1" id="KW-0677">Repeat</keyword>
<feature type="compositionally biased region" description="Basic and acidic residues" evidence="3">
    <location>
        <begin position="1657"/>
        <end position="1666"/>
    </location>
</feature>
<protein>
    <recommendedName>
        <fullName evidence="6">Pentacotripeptide-repeat region of PRORP domain-containing protein</fullName>
    </recommendedName>
</protein>
<evidence type="ECO:0000256" key="3">
    <source>
        <dbReference type="SAM" id="MobiDB-lite"/>
    </source>
</evidence>
<feature type="region of interest" description="Disordered" evidence="3">
    <location>
        <begin position="1642"/>
        <end position="1666"/>
    </location>
</feature>
<keyword evidence="5" id="KW-1185">Reference proteome</keyword>
<name>B8C2Q5_THAPS</name>
<dbReference type="InterPro" id="IPR043136">
    <property type="entry name" value="B30.2/SPRY_sf"/>
</dbReference>
<dbReference type="Gene3D" id="2.60.120.920">
    <property type="match status" value="1"/>
</dbReference>
<dbReference type="Proteomes" id="UP000001449">
    <property type="component" value="Chromosome 5"/>
</dbReference>
<dbReference type="eggNOG" id="KOG4197">
    <property type="taxonomic scope" value="Eukaryota"/>
</dbReference>
<organism evidence="4 5">
    <name type="scientific">Thalassiosira pseudonana</name>
    <name type="common">Marine diatom</name>
    <name type="synonym">Cyclotella nana</name>
    <dbReference type="NCBI Taxonomy" id="35128"/>
    <lineage>
        <taxon>Eukaryota</taxon>
        <taxon>Sar</taxon>
        <taxon>Stramenopiles</taxon>
        <taxon>Ochrophyta</taxon>
        <taxon>Bacillariophyta</taxon>
        <taxon>Coscinodiscophyceae</taxon>
        <taxon>Thalassiosirophycidae</taxon>
        <taxon>Thalassiosirales</taxon>
        <taxon>Thalassiosiraceae</taxon>
        <taxon>Thalassiosira</taxon>
    </lineage>
</organism>
<feature type="region of interest" description="Disordered" evidence="3">
    <location>
        <begin position="1061"/>
        <end position="1152"/>
    </location>
</feature>
<dbReference type="PROSITE" id="PS51375">
    <property type="entry name" value="PPR"/>
    <property type="match status" value="4"/>
</dbReference>
<sequence length="2117" mass="232458">MKHVSRCIIGVEDGICISTRGLEEPQKDRQSLSMHFGIPRLTNVGGDYGAHQAERLLDWSITHNLVPRGIFEHAEGTAPMEGEPNTSTISPNLTCVNIIETYLLPCAYGGIVGGSDSNLDQSMLLVDDQRHYATLSKHFTINASFIQAVVNATRTMSKMKQLQTRFPQQLSPDTLSIKAELNVWSKRSMLLGKDQNAPGGGILAGNIVEGHSNQVNPREMIKTLESGDVRADNTEELFKGEAYTAQGCINEMETILQQSEERYAATRDETIKPSVDWYNHVLGAWARSDLDGALDRTSQILKGMESFADNIVNAADESGRKCWVSPDTISYNSVLFCLARNPGKGSAKEAMELFHRMKTRYESTNDKHIRPDEVTYGSVLNALAQAGMAKEAENILDALEDEYNDYVDRSGLVNTEKPEDKGIVVPTLTIYNSVLNAWANSFELNAPRRAESLLERMKSLSSTGKNPSAEPDTVSLSTVISCHARSKSRQGAERAEELLDQAIAMYSWGNAKVRPDSIMFNSAVSGWANCSGMKVEGIASGAPIPAERAEMLLLKMKNMREENIHPVSQTFNIVLDSWAKSETEGAAERALKLMREMPESGITPDECSYNSVLHAISKERDPTWIRRAEDLFHEMKELRDSRKLSISEISYHVMMNVHGKSGDRDGARKAEGLLRSMEENGLSPNNMSYNICIDAYARRGGSGESVKKAESFIEEMIQLADAGREDCRPTIHSFASVVNALAKSGEADAVERAEEIVRKVEELDYVTSNTVLYNSLINCIVRTGGQWSSQRAEEVLKRMQRLHELGNVQVQPDSYAFSMVLTCCARSKEPGSAERASKILMDMERLYSEGHHSIVANSRCFSAAITAWARSGSNDAVQQAIALLDRMEANRVEGNPHGKPNTHCYNACIHAIAKSSTTGKAKLCKDVLQRMMTSVEDGFEDSAPSLITYSTIINACAFTSGNEDEKKEAFNLARSCFQALLDSPNMEPDVSSFANFFIVIARHLKHGDIRDKFAEAVFTEGCNQGKIDKQVMYQFRKASPASAEKILSPYKDFLPREWRRNIGTGGYKKHRNTMKRPQPTAASSAAHHHHASSPSPHPLDGHDAIMFPPDQPDDEFNFGADNFDNTDAINASPPPPSRRQQQTEKEKPPSMVILHRIASYLSLGDAESMASLSRPSPLNGVASSHSACLLPGYHSLDHYCFYSSSNSKTSPSGGGSLGRGRHATTSTASQESMQHHHNIHFQQTLSSIIDSNDEQDNDQEDWFVGSGGLVSRSSSSRHHHHHLRDYVSSIGFDGTSSTPPTPDMVALSPLEEEWEVGGPPPPPPAGEPTCEKNEHDSHYNSVTIVSSCSTTSSLAEEEDATTASYFIRREHRQRRQALQNKLASAVFAHPHPLREYCLDAYATALKLSRKRQEQLVLAQAQYERDNELRNKQQQQQPVLGEEGPPETMRDKPCMSPSTALHGPEMTTPELGEHNRSCQKQVDTTTTRANNMQQYRQQRMQRHQKEQKMNRTKILRIVMSKLLNSVPLSVLLDLVESTFDLSVDTLFAAAKIGSFTMKRCISILCDATLYILDILSSINPFHVFEFVLNAQRTAMGRTGEVLVSGIQSVATGVGSASNAALNRLSRQGLALAGGVVGGSASGLSRGGGMSGTGGFGRSRRDVGKGENPLESKLFRRLHKMDNVSKLVAYSERAGEEAFGRAQKKRAQRMMHYNVSFRPFTATIQPSSPKKSGKMKHNVSFELSNLPMGSSVSDFGRGYDVDNDSLSSESIHSNTGSIFMRTPTSFPPTPTSRLYYFERGSRFTENVIFLARDQLRVERGLDNSNEQTRAMSKALKDGSRLAVFDAAADGGGGIALSCGQHIATKVGNALYCSTRSMIPVMRNSFVYFEISVSPPPSMCDASHYHPQMDVATLSIGLSTLEMPLNTLVGAWKGSVGLCTTGQILLAGQWFAPFDTQGSSYGSNSTVGCLVYLDDNASRDTWEGAVVTADVTFNVNGIVVPSVECSKPMGGSLAKNNSFPSSSTMHQSDDVDDAPTLSLVVPKVQELFPTVTLHSPATCVMCRFNAEDLLAYSRAEIGAPKGVTVYSVDGSVILDECSESLVSDDFVDTSDDFTHDEVAL</sequence>
<dbReference type="InterPro" id="IPR002885">
    <property type="entry name" value="PPR_rpt"/>
</dbReference>
<dbReference type="HOGENOM" id="CLU_232166_0_0_1"/>
<dbReference type="EMBL" id="CM000642">
    <property type="protein sequence ID" value="EED92428.1"/>
    <property type="molecule type" value="Genomic_DNA"/>
</dbReference>
<feature type="region of interest" description="Disordered" evidence="3">
    <location>
        <begin position="1426"/>
        <end position="1475"/>
    </location>
</feature>
<feature type="compositionally biased region" description="Polar residues" evidence="3">
    <location>
        <begin position="1223"/>
        <end position="1232"/>
    </location>
</feature>
<evidence type="ECO:0008006" key="6">
    <source>
        <dbReference type="Google" id="ProtNLM"/>
    </source>
</evidence>
<dbReference type="InterPro" id="IPR011990">
    <property type="entry name" value="TPR-like_helical_dom_sf"/>
</dbReference>
<dbReference type="InParanoid" id="B8C2Q5"/>
<reference evidence="4 5" key="2">
    <citation type="journal article" date="2008" name="Nature">
        <title>The Phaeodactylum genome reveals the evolutionary history of diatom genomes.</title>
        <authorList>
            <person name="Bowler C."/>
            <person name="Allen A.E."/>
            <person name="Badger J.H."/>
            <person name="Grimwood J."/>
            <person name="Jabbari K."/>
            <person name="Kuo A."/>
            <person name="Maheswari U."/>
            <person name="Martens C."/>
            <person name="Maumus F."/>
            <person name="Otillar R.P."/>
            <person name="Rayko E."/>
            <person name="Salamov A."/>
            <person name="Vandepoele K."/>
            <person name="Beszteri B."/>
            <person name="Gruber A."/>
            <person name="Heijde M."/>
            <person name="Katinka M."/>
            <person name="Mock T."/>
            <person name="Valentin K."/>
            <person name="Verret F."/>
            <person name="Berges J.A."/>
            <person name="Brownlee C."/>
            <person name="Cadoret J.P."/>
            <person name="Chiovitti A."/>
            <person name="Choi C.J."/>
            <person name="Coesel S."/>
            <person name="De Martino A."/>
            <person name="Detter J.C."/>
            <person name="Durkin C."/>
            <person name="Falciatore A."/>
            <person name="Fournet J."/>
            <person name="Haruta M."/>
            <person name="Huysman M.J."/>
            <person name="Jenkins B.D."/>
            <person name="Jiroutova K."/>
            <person name="Jorgensen R.E."/>
            <person name="Joubert Y."/>
            <person name="Kaplan A."/>
            <person name="Kroger N."/>
            <person name="Kroth P.G."/>
            <person name="La Roche J."/>
            <person name="Lindquist E."/>
            <person name="Lommer M."/>
            <person name="Martin-Jezequel V."/>
            <person name="Lopez P.J."/>
            <person name="Lucas S."/>
            <person name="Mangogna M."/>
            <person name="McGinnis K."/>
            <person name="Medlin L.K."/>
            <person name="Montsant A."/>
            <person name="Oudot-Le Secq M.P."/>
            <person name="Napoli C."/>
            <person name="Obornik M."/>
            <person name="Parker M.S."/>
            <person name="Petit J.L."/>
            <person name="Porcel B.M."/>
            <person name="Poulsen N."/>
            <person name="Robison M."/>
            <person name="Rychlewski L."/>
            <person name="Rynearson T.A."/>
            <person name="Schmutz J."/>
            <person name="Shapiro H."/>
            <person name="Siaut M."/>
            <person name="Stanley M."/>
            <person name="Sussman M.R."/>
            <person name="Taylor A.R."/>
            <person name="Vardi A."/>
            <person name="von Dassow P."/>
            <person name="Vyverman W."/>
            <person name="Willis A."/>
            <person name="Wyrwicz L.S."/>
            <person name="Rokhsar D.S."/>
            <person name="Weissenbach J."/>
            <person name="Armbrust E.V."/>
            <person name="Green B.R."/>
            <person name="Van de Peer Y."/>
            <person name="Grigoriev I.V."/>
        </authorList>
    </citation>
    <scope>NUCLEOTIDE SEQUENCE [LARGE SCALE GENOMIC DNA]</scope>
    <source>
        <strain evidence="4 5">CCMP1335</strain>
    </source>
</reference>
<dbReference type="PaxDb" id="35128-Thaps22706"/>
<feature type="repeat" description="PPR" evidence="2">
    <location>
        <begin position="647"/>
        <end position="684"/>
    </location>
</feature>
<dbReference type="KEGG" id="tps:THAPSDRAFT_22706"/>
<proteinExistence type="predicted"/>
<dbReference type="GeneID" id="7450035"/>
<gene>
    <name evidence="4" type="ORF">THAPSDRAFT_22706</name>
</gene>
<feature type="repeat" description="PPR" evidence="2">
    <location>
        <begin position="372"/>
        <end position="402"/>
    </location>
</feature>
<evidence type="ECO:0000313" key="5">
    <source>
        <dbReference type="Proteomes" id="UP000001449"/>
    </source>
</evidence>
<dbReference type="Pfam" id="PF01535">
    <property type="entry name" value="PPR"/>
    <property type="match status" value="1"/>
</dbReference>
<feature type="compositionally biased region" description="Gly residues" evidence="3">
    <location>
        <begin position="1642"/>
        <end position="1655"/>
    </location>
</feature>
<dbReference type="InterPro" id="IPR051222">
    <property type="entry name" value="PPR/CCM1_RNA-binding"/>
</dbReference>
<dbReference type="STRING" id="35128.B8C2Q5"/>
<dbReference type="PANTHER" id="PTHR47942">
    <property type="entry name" value="TETRATRICOPEPTIDE REPEAT (TPR)-LIKE SUPERFAMILY PROTEIN-RELATED"/>
    <property type="match status" value="1"/>
</dbReference>
<evidence type="ECO:0000313" key="4">
    <source>
        <dbReference type="EMBL" id="EED92428.1"/>
    </source>
</evidence>